<protein>
    <recommendedName>
        <fullName evidence="3">C-type lectin domain-containing protein</fullName>
    </recommendedName>
</protein>
<dbReference type="InterPro" id="IPR016187">
    <property type="entry name" value="CTDL_fold"/>
</dbReference>
<name>A0AAV3ZM46_9GAST</name>
<reference evidence="1 2" key="1">
    <citation type="journal article" date="2021" name="Elife">
        <title>Chloroplast acquisition without the gene transfer in kleptoplastic sea slugs, Plakobranchus ocellatus.</title>
        <authorList>
            <person name="Maeda T."/>
            <person name="Takahashi S."/>
            <person name="Yoshida T."/>
            <person name="Shimamura S."/>
            <person name="Takaki Y."/>
            <person name="Nagai Y."/>
            <person name="Toyoda A."/>
            <person name="Suzuki Y."/>
            <person name="Arimoto A."/>
            <person name="Ishii H."/>
            <person name="Satoh N."/>
            <person name="Nishiyama T."/>
            <person name="Hasebe M."/>
            <person name="Maruyama T."/>
            <person name="Minagawa J."/>
            <person name="Obokata J."/>
            <person name="Shigenobu S."/>
        </authorList>
    </citation>
    <scope>NUCLEOTIDE SEQUENCE [LARGE SCALE GENOMIC DNA]</scope>
</reference>
<dbReference type="Proteomes" id="UP000735302">
    <property type="component" value="Unassembled WGS sequence"/>
</dbReference>
<evidence type="ECO:0008006" key="3">
    <source>
        <dbReference type="Google" id="ProtNLM"/>
    </source>
</evidence>
<proteinExistence type="predicted"/>
<dbReference type="SUPFAM" id="SSF56436">
    <property type="entry name" value="C-type lectin-like"/>
    <property type="match status" value="1"/>
</dbReference>
<dbReference type="EMBL" id="BLXT01002522">
    <property type="protein sequence ID" value="GFN95619.1"/>
    <property type="molecule type" value="Genomic_DNA"/>
</dbReference>
<evidence type="ECO:0000313" key="1">
    <source>
        <dbReference type="EMBL" id="GFN95619.1"/>
    </source>
</evidence>
<evidence type="ECO:0000313" key="2">
    <source>
        <dbReference type="Proteomes" id="UP000735302"/>
    </source>
</evidence>
<accession>A0AAV3ZM46</accession>
<sequence>MKITSVTAGATANNENVPYTRNPFYLFSGLGQGQKSCDPSGSLDHCGQHWSKSFIPGSCLKHTLQQMAWDDGRAFCQKENADLPMAHFPLKALDVEC</sequence>
<organism evidence="1 2">
    <name type="scientific">Plakobranchus ocellatus</name>
    <dbReference type="NCBI Taxonomy" id="259542"/>
    <lineage>
        <taxon>Eukaryota</taxon>
        <taxon>Metazoa</taxon>
        <taxon>Spiralia</taxon>
        <taxon>Lophotrochozoa</taxon>
        <taxon>Mollusca</taxon>
        <taxon>Gastropoda</taxon>
        <taxon>Heterobranchia</taxon>
        <taxon>Euthyneura</taxon>
        <taxon>Panpulmonata</taxon>
        <taxon>Sacoglossa</taxon>
        <taxon>Placobranchoidea</taxon>
        <taxon>Plakobranchidae</taxon>
        <taxon>Plakobranchus</taxon>
    </lineage>
</organism>
<dbReference type="AlphaFoldDB" id="A0AAV3ZM46"/>
<keyword evidence="2" id="KW-1185">Reference proteome</keyword>
<gene>
    <name evidence="1" type="ORF">PoB_002212500</name>
</gene>
<comment type="caution">
    <text evidence="1">The sequence shown here is derived from an EMBL/GenBank/DDBJ whole genome shotgun (WGS) entry which is preliminary data.</text>
</comment>